<evidence type="ECO:0000313" key="3">
    <source>
        <dbReference type="Proteomes" id="UP001207930"/>
    </source>
</evidence>
<protein>
    <submittedName>
        <fullName evidence="2">Uncharacterized protein</fullName>
    </submittedName>
</protein>
<keyword evidence="3" id="KW-1185">Reference proteome</keyword>
<organism evidence="2 3">
    <name type="scientific">Luteolibacter flavescens</name>
    <dbReference type="NCBI Taxonomy" id="1859460"/>
    <lineage>
        <taxon>Bacteria</taxon>
        <taxon>Pseudomonadati</taxon>
        <taxon>Verrucomicrobiota</taxon>
        <taxon>Verrucomicrobiia</taxon>
        <taxon>Verrucomicrobiales</taxon>
        <taxon>Verrucomicrobiaceae</taxon>
        <taxon>Luteolibacter</taxon>
    </lineage>
</organism>
<proteinExistence type="predicted"/>
<name>A0ABT3FPL4_9BACT</name>
<feature type="region of interest" description="Disordered" evidence="1">
    <location>
        <begin position="1"/>
        <end position="51"/>
    </location>
</feature>
<dbReference type="RefSeq" id="WP_264501461.1">
    <property type="nucleotide sequence ID" value="NZ_JAPDDS010000006.1"/>
</dbReference>
<gene>
    <name evidence="2" type="ORF">OKA04_12260</name>
</gene>
<accession>A0ABT3FPL4</accession>
<feature type="compositionally biased region" description="Polar residues" evidence="1">
    <location>
        <begin position="42"/>
        <end position="51"/>
    </location>
</feature>
<reference evidence="2 3" key="1">
    <citation type="submission" date="2022-10" db="EMBL/GenBank/DDBJ databases">
        <title>Luteolibacter flavescens strain MCCC 1K03193, whole genome shotgun sequencing project.</title>
        <authorList>
            <person name="Zhao G."/>
            <person name="Shen L."/>
        </authorList>
    </citation>
    <scope>NUCLEOTIDE SEQUENCE [LARGE SCALE GENOMIC DNA]</scope>
    <source>
        <strain evidence="2 3">MCCC 1K03193</strain>
    </source>
</reference>
<evidence type="ECO:0000256" key="1">
    <source>
        <dbReference type="SAM" id="MobiDB-lite"/>
    </source>
</evidence>
<sequence length="102" mass="11425">MIPESKQQTERREAVRTFFETKTLRDSSVGRPRPAPAPRPTVQPQQGSKTVNQAIGKEGKIIFQDCDGAEVGRLEWDRRKILTEGEQVIRTGCDDDNSSSPI</sequence>
<dbReference type="Proteomes" id="UP001207930">
    <property type="component" value="Unassembled WGS sequence"/>
</dbReference>
<dbReference type="EMBL" id="JAPDDS010000006">
    <property type="protein sequence ID" value="MCW1885504.1"/>
    <property type="molecule type" value="Genomic_DNA"/>
</dbReference>
<evidence type="ECO:0000313" key="2">
    <source>
        <dbReference type="EMBL" id="MCW1885504.1"/>
    </source>
</evidence>
<comment type="caution">
    <text evidence="2">The sequence shown here is derived from an EMBL/GenBank/DDBJ whole genome shotgun (WGS) entry which is preliminary data.</text>
</comment>